<dbReference type="Proteomes" id="UP001474421">
    <property type="component" value="Unassembled WGS sequence"/>
</dbReference>
<organism evidence="3 4">
    <name type="scientific">Crotalus adamanteus</name>
    <name type="common">Eastern diamondback rattlesnake</name>
    <dbReference type="NCBI Taxonomy" id="8729"/>
    <lineage>
        <taxon>Eukaryota</taxon>
        <taxon>Metazoa</taxon>
        <taxon>Chordata</taxon>
        <taxon>Craniata</taxon>
        <taxon>Vertebrata</taxon>
        <taxon>Euteleostomi</taxon>
        <taxon>Lepidosauria</taxon>
        <taxon>Squamata</taxon>
        <taxon>Bifurcata</taxon>
        <taxon>Unidentata</taxon>
        <taxon>Episquamata</taxon>
        <taxon>Toxicofera</taxon>
        <taxon>Serpentes</taxon>
        <taxon>Colubroidea</taxon>
        <taxon>Viperidae</taxon>
        <taxon>Crotalinae</taxon>
        <taxon>Crotalus</taxon>
    </lineage>
</organism>
<proteinExistence type="predicted"/>
<dbReference type="AlphaFoldDB" id="A0AAW1BXC5"/>
<gene>
    <name evidence="3" type="ORF">NXF25_004961</name>
</gene>
<comment type="caution">
    <text evidence="3">The sequence shown here is derived from an EMBL/GenBank/DDBJ whole genome shotgun (WGS) entry which is preliminary data.</text>
</comment>
<dbReference type="GO" id="GO:0005874">
    <property type="term" value="C:microtubule"/>
    <property type="evidence" value="ECO:0007669"/>
    <property type="project" value="TreeGrafter"/>
</dbReference>
<keyword evidence="4" id="KW-1185">Reference proteome</keyword>
<dbReference type="GO" id="GO:0060271">
    <property type="term" value="P:cilium assembly"/>
    <property type="evidence" value="ECO:0007669"/>
    <property type="project" value="TreeGrafter"/>
</dbReference>
<sequence>MAERMVRITKDALRRLTYGDWHHRDGLKLETEILDGKPRLIVAPCDTKTLDDQTSEEHIMGLLQKVGDAPSLSSENSFCSKKPQGISRHAEEKIIMNSWKPADMFSTLGERESDKTLLDAKKSQWKKELDEQVALKKKLKETLETESRHHQRQPVDTVKSCLEKRQNSHQVKKAIMAQVEEKRKKKQMEEEQRRLEEQEEERRLAREQELMKKQFEEDLLKQKQKEQKQREEKKAQRQMALLQLVERNNPGNLCKKKGVSPDRALSPHKEDEVKNKEEQVSKKLFEQRSDSPPVPAVKNKLQQQLKTSDFPVLNSKNGSPKSISTEQHGNERPLPNAETERPPSSHFVPYVRTNEVYYLDPDAPLTRPSTHEPQYQELNDTYHKPRQVFSSDHIRDPLFNPNMVRDRQQAILKGLSELRQGLLQKQKELETCFIPSRMTQEENFILPL</sequence>
<feature type="region of interest" description="Disordered" evidence="1">
    <location>
        <begin position="243"/>
        <end position="346"/>
    </location>
</feature>
<dbReference type="InterPro" id="IPR039183">
    <property type="entry name" value="CCD66"/>
</dbReference>
<dbReference type="EMBL" id="JAOTOJ010000002">
    <property type="protein sequence ID" value="KAK9406187.1"/>
    <property type="molecule type" value="Genomic_DNA"/>
</dbReference>
<dbReference type="GO" id="GO:0008017">
    <property type="term" value="F:microtubule binding"/>
    <property type="evidence" value="ECO:0007669"/>
    <property type="project" value="TreeGrafter"/>
</dbReference>
<dbReference type="GO" id="GO:0005929">
    <property type="term" value="C:cilium"/>
    <property type="evidence" value="ECO:0007669"/>
    <property type="project" value="TreeGrafter"/>
</dbReference>
<evidence type="ECO:0000313" key="3">
    <source>
        <dbReference type="EMBL" id="KAK9406187.1"/>
    </source>
</evidence>
<dbReference type="PANTHER" id="PTHR22736">
    <property type="entry name" value="COILED-COIL DOMAIN-CONTAINING PROTEIN 66"/>
    <property type="match status" value="1"/>
</dbReference>
<dbReference type="PANTHER" id="PTHR22736:SF2">
    <property type="entry name" value="COILED-COIL DOMAIN-CONTAINING PROTEIN 66"/>
    <property type="match status" value="1"/>
</dbReference>
<reference evidence="3 4" key="1">
    <citation type="journal article" date="2024" name="Proc. Natl. Acad. Sci. U.S.A.">
        <title>The genetic regulatory architecture and epigenomic basis for age-related changes in rattlesnake venom.</title>
        <authorList>
            <person name="Hogan M.P."/>
            <person name="Holding M.L."/>
            <person name="Nystrom G.S."/>
            <person name="Colston T.J."/>
            <person name="Bartlett D.A."/>
            <person name="Mason A.J."/>
            <person name="Ellsworth S.A."/>
            <person name="Rautsaw R.M."/>
            <person name="Lawrence K.C."/>
            <person name="Strickland J.L."/>
            <person name="He B."/>
            <person name="Fraser P."/>
            <person name="Margres M.J."/>
            <person name="Gilbert D.M."/>
            <person name="Gibbs H.L."/>
            <person name="Parkinson C.L."/>
            <person name="Rokyta D.R."/>
        </authorList>
    </citation>
    <scope>NUCLEOTIDE SEQUENCE [LARGE SCALE GENOMIC DNA]</scope>
    <source>
        <strain evidence="3">DRR0105</strain>
    </source>
</reference>
<evidence type="ECO:0000313" key="4">
    <source>
        <dbReference type="Proteomes" id="UP001474421"/>
    </source>
</evidence>
<feature type="domain" description="CCDC66" evidence="2">
    <location>
        <begin position="163"/>
        <end position="247"/>
    </location>
</feature>
<protein>
    <submittedName>
        <fullName evidence="3">Coiled-coil domain-containing protein 66-like</fullName>
    </submittedName>
</protein>
<feature type="compositionally biased region" description="Polar residues" evidence="1">
    <location>
        <begin position="314"/>
        <end position="327"/>
    </location>
</feature>
<accession>A0AAW1BXC5</accession>
<feature type="region of interest" description="Disordered" evidence="1">
    <location>
        <begin position="142"/>
        <end position="199"/>
    </location>
</feature>
<dbReference type="Pfam" id="PF15236">
    <property type="entry name" value="CCDC66"/>
    <property type="match status" value="1"/>
</dbReference>
<feature type="compositionally biased region" description="Basic and acidic residues" evidence="1">
    <location>
        <begin position="179"/>
        <end position="199"/>
    </location>
</feature>
<name>A0AAW1BXC5_CROAD</name>
<feature type="compositionally biased region" description="Basic and acidic residues" evidence="1">
    <location>
        <begin position="265"/>
        <end position="289"/>
    </location>
</feature>
<evidence type="ECO:0000256" key="1">
    <source>
        <dbReference type="SAM" id="MobiDB-lite"/>
    </source>
</evidence>
<dbReference type="InterPro" id="IPR040467">
    <property type="entry name" value="CCDC66_dom"/>
</dbReference>
<evidence type="ECO:0000259" key="2">
    <source>
        <dbReference type="Pfam" id="PF15236"/>
    </source>
</evidence>